<evidence type="ECO:0000313" key="1">
    <source>
        <dbReference type="EMBL" id="KAH7990877.1"/>
    </source>
</evidence>
<name>A0ACB8EF28_9SAUR</name>
<sequence>MGRRNSSCLFDTPCDTHPPPGKPAPLQASTLGDLESAGSGIIRNMSSSGWTGIYLLCSLPQFLQTGLANFTSLSLHPSGMRISGQHQHVFMGCHLSGGCYLGD</sequence>
<evidence type="ECO:0000313" key="2">
    <source>
        <dbReference type="Proteomes" id="UP000827872"/>
    </source>
</evidence>
<reference evidence="1" key="1">
    <citation type="submission" date="2021-08" db="EMBL/GenBank/DDBJ databases">
        <title>The first chromosome-level gecko genome reveals the dynamic sex chromosomes of Neotropical dwarf geckos (Sphaerodactylidae: Sphaerodactylus).</title>
        <authorList>
            <person name="Pinto B.J."/>
            <person name="Keating S.E."/>
            <person name="Gamble T."/>
        </authorList>
    </citation>
    <scope>NUCLEOTIDE SEQUENCE</scope>
    <source>
        <strain evidence="1">TG3544</strain>
    </source>
</reference>
<gene>
    <name evidence="1" type="ORF">K3G42_012463</name>
</gene>
<protein>
    <submittedName>
        <fullName evidence="1">Uncharacterized protein</fullName>
    </submittedName>
</protein>
<organism evidence="1 2">
    <name type="scientific">Sphaerodactylus townsendi</name>
    <dbReference type="NCBI Taxonomy" id="933632"/>
    <lineage>
        <taxon>Eukaryota</taxon>
        <taxon>Metazoa</taxon>
        <taxon>Chordata</taxon>
        <taxon>Craniata</taxon>
        <taxon>Vertebrata</taxon>
        <taxon>Euteleostomi</taxon>
        <taxon>Lepidosauria</taxon>
        <taxon>Squamata</taxon>
        <taxon>Bifurcata</taxon>
        <taxon>Gekkota</taxon>
        <taxon>Sphaerodactylidae</taxon>
        <taxon>Sphaerodactylus</taxon>
    </lineage>
</organism>
<accession>A0ACB8EF28</accession>
<proteinExistence type="predicted"/>
<dbReference type="EMBL" id="CM037629">
    <property type="protein sequence ID" value="KAH7990877.1"/>
    <property type="molecule type" value="Genomic_DNA"/>
</dbReference>
<keyword evidence="2" id="KW-1185">Reference proteome</keyword>
<comment type="caution">
    <text evidence="1">The sequence shown here is derived from an EMBL/GenBank/DDBJ whole genome shotgun (WGS) entry which is preliminary data.</text>
</comment>
<dbReference type="Proteomes" id="UP000827872">
    <property type="component" value="Linkage Group LG16"/>
</dbReference>